<dbReference type="RefSeq" id="XP_024893640.1">
    <property type="nucleotide sequence ID" value="XM_025037872.1"/>
</dbReference>
<evidence type="ECO:0000313" key="1">
    <source>
        <dbReference type="Proteomes" id="UP000504618"/>
    </source>
</evidence>
<proteinExistence type="predicted"/>
<organism evidence="1 2">
    <name type="scientific">Temnothorax curvispinosus</name>
    <dbReference type="NCBI Taxonomy" id="300111"/>
    <lineage>
        <taxon>Eukaryota</taxon>
        <taxon>Metazoa</taxon>
        <taxon>Ecdysozoa</taxon>
        <taxon>Arthropoda</taxon>
        <taxon>Hexapoda</taxon>
        <taxon>Insecta</taxon>
        <taxon>Pterygota</taxon>
        <taxon>Neoptera</taxon>
        <taxon>Endopterygota</taxon>
        <taxon>Hymenoptera</taxon>
        <taxon>Apocrita</taxon>
        <taxon>Aculeata</taxon>
        <taxon>Formicoidea</taxon>
        <taxon>Formicidae</taxon>
        <taxon>Myrmicinae</taxon>
        <taxon>Temnothorax</taxon>
    </lineage>
</organism>
<protein>
    <submittedName>
        <fullName evidence="2">Uncharacterized protein LOC112468609</fullName>
    </submittedName>
</protein>
<name>A0A6J1RLQ0_9HYME</name>
<dbReference type="AlphaFoldDB" id="A0A6J1RLQ0"/>
<dbReference type="OrthoDB" id="7684415at2759"/>
<keyword evidence="1" id="KW-1185">Reference proteome</keyword>
<gene>
    <name evidence="2" type="primary">LOC112468609</name>
</gene>
<accession>A0A6J1RLQ0</accession>
<sequence>MWIFNCNLSFASSLERILLDEGFADKVHHLLVQFSDLQEDLLKRDGAIIILSNITACSDLHNMYASCKKNLAAMRQIIGEGICKLKRAVVDILFDETFEQELQDSLDMYESICSIRVKCKSSCTLFADTVEDWLILESLNNNLTHRIQETINKIITSVALAANFCHPNYQGERFRNDKIRMIKMTEFFIDALNAKGLADYEAYRSSSGIFEKLKSKECHDSRVFWDTVKPFHGDLAAIAVKLVEVPASVILLEPRVVHQNGLTPDRLQKLTDLYYDLKIRDKHVINEY</sequence>
<dbReference type="GeneID" id="112468609"/>
<dbReference type="Proteomes" id="UP000504618">
    <property type="component" value="Unplaced"/>
</dbReference>
<evidence type="ECO:0000313" key="2">
    <source>
        <dbReference type="RefSeq" id="XP_024893640.1"/>
    </source>
</evidence>
<reference evidence="2" key="1">
    <citation type="submission" date="2025-08" db="UniProtKB">
        <authorList>
            <consortium name="RefSeq"/>
        </authorList>
    </citation>
    <scope>IDENTIFICATION</scope>
    <source>
        <tissue evidence="2">Whole body</tissue>
    </source>
</reference>